<evidence type="ECO:0000256" key="3">
    <source>
        <dbReference type="ARBA" id="ARBA00022692"/>
    </source>
</evidence>
<comment type="caution">
    <text evidence="8">The sequence shown here is derived from an EMBL/GenBank/DDBJ whole genome shotgun (WGS) entry which is preliminary data.</text>
</comment>
<dbReference type="PROSITE" id="PS00417">
    <property type="entry name" value="SYNAPTOBREVIN"/>
    <property type="match status" value="1"/>
</dbReference>
<evidence type="ECO:0000256" key="6">
    <source>
        <dbReference type="ARBA" id="ARBA00023136"/>
    </source>
</evidence>
<comment type="similarity">
    <text evidence="1">Belongs to the synaptobrevin family.</text>
</comment>
<dbReference type="PANTHER" id="PTHR45701">
    <property type="entry name" value="SYNAPTOBREVIN FAMILY MEMBER"/>
    <property type="match status" value="1"/>
</dbReference>
<dbReference type="InterPro" id="IPR001388">
    <property type="entry name" value="Synaptobrevin-like"/>
</dbReference>
<evidence type="ECO:0000313" key="8">
    <source>
        <dbReference type="EMBL" id="CAB4029031.1"/>
    </source>
</evidence>
<evidence type="ECO:0000256" key="2">
    <source>
        <dbReference type="ARBA" id="ARBA00022448"/>
    </source>
</evidence>
<comment type="subcellular location">
    <subcellularLocation>
        <location evidence="7">Endomembrane system</location>
        <topology evidence="7">Single-pass type IV membrane protein</topology>
    </subcellularLocation>
</comment>
<dbReference type="SUPFAM" id="SSF58038">
    <property type="entry name" value="SNARE fusion complex"/>
    <property type="match status" value="1"/>
</dbReference>
<dbReference type="FunFam" id="1.20.5.110:FF:000004">
    <property type="entry name" value="Vesicle-associated membrane protein 7"/>
    <property type="match status" value="1"/>
</dbReference>
<keyword evidence="3" id="KW-0812">Transmembrane</keyword>
<keyword evidence="9" id="KW-1185">Reference proteome</keyword>
<dbReference type="GO" id="GO:0016020">
    <property type="term" value="C:membrane"/>
    <property type="evidence" value="ECO:0007669"/>
    <property type="project" value="InterPro"/>
</dbReference>
<evidence type="ECO:0000256" key="4">
    <source>
        <dbReference type="ARBA" id="ARBA00022927"/>
    </source>
</evidence>
<dbReference type="PRINTS" id="PR00219">
    <property type="entry name" value="SYNAPTOBREVN"/>
</dbReference>
<name>A0A6S7JF23_PARCT</name>
<evidence type="ECO:0000313" key="9">
    <source>
        <dbReference type="Proteomes" id="UP001152795"/>
    </source>
</evidence>
<dbReference type="GO" id="GO:0012505">
    <property type="term" value="C:endomembrane system"/>
    <property type="evidence" value="ECO:0007669"/>
    <property type="project" value="UniProtKB-SubCell"/>
</dbReference>
<dbReference type="EMBL" id="CACRXK020015891">
    <property type="protein sequence ID" value="CAB4029031.1"/>
    <property type="molecule type" value="Genomic_DNA"/>
</dbReference>
<evidence type="ECO:0000256" key="1">
    <source>
        <dbReference type="ARBA" id="ARBA00008025"/>
    </source>
</evidence>
<protein>
    <submittedName>
        <fullName evidence="8">Vesicle-associated membrane 3</fullName>
    </submittedName>
</protein>
<sequence length="132" mass="14995">MDNVGLIAINNGDLAQVILYSIDGFRVDSSTILLVINYRSTDRLKQTQRQVDEVVDIMKVNVDKVLERDAKLSELDDRADQLQAGAAQFDTNAHRLKRKMWWQNCKMWIILIVVIVVIIAVIAIWVAATQSN</sequence>
<dbReference type="InterPro" id="IPR016444">
    <property type="entry name" value="Synaptobrevin/VAMP"/>
</dbReference>
<evidence type="ECO:0000256" key="5">
    <source>
        <dbReference type="ARBA" id="ARBA00022989"/>
    </source>
</evidence>
<dbReference type="InterPro" id="IPR042855">
    <property type="entry name" value="V_SNARE_CC"/>
</dbReference>
<keyword evidence="6" id="KW-0472">Membrane</keyword>
<proteinExistence type="inferred from homology"/>
<gene>
    <name evidence="8" type="ORF">PACLA_8A044001</name>
</gene>
<dbReference type="PROSITE" id="PS50892">
    <property type="entry name" value="V_SNARE"/>
    <property type="match status" value="1"/>
</dbReference>
<keyword evidence="4" id="KW-0653">Protein transport</keyword>
<dbReference type="CDD" id="cd15870">
    <property type="entry name" value="R-SNARE_VAMP2"/>
    <property type="match status" value="1"/>
</dbReference>
<evidence type="ECO:0000256" key="7">
    <source>
        <dbReference type="ARBA" id="ARBA00046280"/>
    </source>
</evidence>
<keyword evidence="5" id="KW-1133">Transmembrane helix</keyword>
<keyword evidence="2" id="KW-0813">Transport</keyword>
<dbReference type="OrthoDB" id="10042941at2759"/>
<dbReference type="Proteomes" id="UP001152795">
    <property type="component" value="Unassembled WGS sequence"/>
</dbReference>
<accession>A0A6S7JF23</accession>
<dbReference type="AlphaFoldDB" id="A0A6S7JF23"/>
<dbReference type="GO" id="GO:0015031">
    <property type="term" value="P:protein transport"/>
    <property type="evidence" value="ECO:0007669"/>
    <property type="project" value="UniProtKB-KW"/>
</dbReference>
<reference evidence="8" key="1">
    <citation type="submission" date="2020-04" db="EMBL/GenBank/DDBJ databases">
        <authorList>
            <person name="Alioto T."/>
            <person name="Alioto T."/>
            <person name="Gomez Garrido J."/>
        </authorList>
    </citation>
    <scope>NUCLEOTIDE SEQUENCE</scope>
    <source>
        <strain evidence="8">A484AB</strain>
    </source>
</reference>
<dbReference type="Gene3D" id="1.20.5.110">
    <property type="match status" value="1"/>
</dbReference>
<dbReference type="Pfam" id="PF00957">
    <property type="entry name" value="Synaptobrevin"/>
    <property type="match status" value="1"/>
</dbReference>
<dbReference type="GO" id="GO:0005737">
    <property type="term" value="C:cytoplasm"/>
    <property type="evidence" value="ECO:0007669"/>
    <property type="project" value="UniProtKB-ARBA"/>
</dbReference>
<dbReference type="GO" id="GO:0016192">
    <property type="term" value="P:vesicle-mediated transport"/>
    <property type="evidence" value="ECO:0007669"/>
    <property type="project" value="InterPro"/>
</dbReference>
<organism evidence="8 9">
    <name type="scientific">Paramuricea clavata</name>
    <name type="common">Red gorgonian</name>
    <name type="synonym">Violescent sea-whip</name>
    <dbReference type="NCBI Taxonomy" id="317549"/>
    <lineage>
        <taxon>Eukaryota</taxon>
        <taxon>Metazoa</taxon>
        <taxon>Cnidaria</taxon>
        <taxon>Anthozoa</taxon>
        <taxon>Octocorallia</taxon>
        <taxon>Malacalcyonacea</taxon>
        <taxon>Plexauridae</taxon>
        <taxon>Paramuricea</taxon>
    </lineage>
</organism>